<dbReference type="InterPro" id="IPR050769">
    <property type="entry name" value="NAT_camello-type"/>
</dbReference>
<dbReference type="STRING" id="665126.ABB55_12825"/>
<reference evidence="4 5" key="2">
    <citation type="submission" date="2015-10" db="EMBL/GenBank/DDBJ databases">
        <title>Draft Genome Sequence of Prosthecomicrobium hirschii ATCC 27832.</title>
        <authorList>
            <person name="Daniel J."/>
            <person name="Givan S.A."/>
            <person name="Brun Y.V."/>
            <person name="Brown P.J."/>
        </authorList>
    </citation>
    <scope>NUCLEOTIDE SEQUENCE [LARGE SCALE GENOMIC DNA]</scope>
    <source>
        <strain evidence="4 5">16</strain>
    </source>
</reference>
<dbReference type="Pfam" id="PF12802">
    <property type="entry name" value="MarR_2"/>
    <property type="match status" value="1"/>
</dbReference>
<dbReference type="InterPro" id="IPR036390">
    <property type="entry name" value="WH_DNA-bd_sf"/>
</dbReference>
<dbReference type="Proteomes" id="UP000048984">
    <property type="component" value="Unassembled WGS sequence"/>
</dbReference>
<keyword evidence="1" id="KW-0808">Transferase</keyword>
<dbReference type="GO" id="GO:0008080">
    <property type="term" value="F:N-acetyltransferase activity"/>
    <property type="evidence" value="ECO:0007669"/>
    <property type="project" value="InterPro"/>
</dbReference>
<dbReference type="PANTHER" id="PTHR13947:SF37">
    <property type="entry name" value="LD18367P"/>
    <property type="match status" value="1"/>
</dbReference>
<dbReference type="CDD" id="cd04301">
    <property type="entry name" value="NAT_SF"/>
    <property type="match status" value="1"/>
</dbReference>
<dbReference type="InterPro" id="IPR036388">
    <property type="entry name" value="WH-like_DNA-bd_sf"/>
</dbReference>
<protein>
    <submittedName>
        <fullName evidence="4">MarR family transcriptional regulator</fullName>
    </submittedName>
</protein>
<dbReference type="PROSITE" id="PS51186">
    <property type="entry name" value="GNAT"/>
    <property type="match status" value="1"/>
</dbReference>
<feature type="domain" description="HTH marR-type" evidence="2">
    <location>
        <begin position="6"/>
        <end position="141"/>
    </location>
</feature>
<dbReference type="EMBL" id="LJYW01000001">
    <property type="protein sequence ID" value="KPL52991.1"/>
    <property type="molecule type" value="Genomic_DNA"/>
</dbReference>
<dbReference type="Gene3D" id="1.10.10.10">
    <property type="entry name" value="Winged helix-like DNA-binding domain superfamily/Winged helix DNA-binding domain"/>
    <property type="match status" value="1"/>
</dbReference>
<gene>
    <name evidence="4" type="ORF">ABB55_12825</name>
</gene>
<evidence type="ECO:0000313" key="4">
    <source>
        <dbReference type="EMBL" id="KPL52991.1"/>
    </source>
</evidence>
<dbReference type="RefSeq" id="WP_054359154.1">
    <property type="nucleotide sequence ID" value="NZ_LJYW01000001.1"/>
</dbReference>
<dbReference type="GO" id="GO:0003700">
    <property type="term" value="F:DNA-binding transcription factor activity"/>
    <property type="evidence" value="ECO:0007669"/>
    <property type="project" value="InterPro"/>
</dbReference>
<keyword evidence="5" id="KW-1185">Reference proteome</keyword>
<sequence length="309" mass="34265">MTAPVAPEQIEAFRRFSRFYTARIGALSEGLHGSPLSLPEARVFYEIGVAGTTTAGPIAEALGLDAGYLSRLLKGLEERGFVERRPDPADGRRQILAHKPSAQPVFDAIQAAARREIGEMLDGLGTGERDDLVAAMGRVEALLAPTRPEPQITLRPHRAGDMGWILQAHGEIYTRDYGWTPLFEALVAEILAKFLRDFDPASEHCWIAEMDGRRVGSVFIVRADAETAKLRLLLVHPEARGHGLGRRLVDEAIAFSRARGYRRLILWTNDPLVAARHIYEKAGFRLVEESRHADFGPEMTGQNWVLDLA</sequence>
<dbReference type="InterPro" id="IPR000835">
    <property type="entry name" value="HTH_MarR-typ"/>
</dbReference>
<comment type="caution">
    <text evidence="4">The sequence shown here is derived from an EMBL/GenBank/DDBJ whole genome shotgun (WGS) entry which is preliminary data.</text>
</comment>
<feature type="domain" description="N-acetyltransferase" evidence="3">
    <location>
        <begin position="152"/>
        <end position="309"/>
    </location>
</feature>
<dbReference type="InterPro" id="IPR016181">
    <property type="entry name" value="Acyl_CoA_acyltransferase"/>
</dbReference>
<evidence type="ECO:0000313" key="5">
    <source>
        <dbReference type="Proteomes" id="UP000048984"/>
    </source>
</evidence>
<proteinExistence type="predicted"/>
<reference evidence="4 5" key="1">
    <citation type="submission" date="2015-09" db="EMBL/GenBank/DDBJ databases">
        <authorList>
            <person name="Jackson K.R."/>
            <person name="Lunt B.L."/>
            <person name="Fisher J.N.B."/>
            <person name="Gardner A.V."/>
            <person name="Bailey M.E."/>
            <person name="Deus L.M."/>
            <person name="Earl A.S."/>
            <person name="Gibby P.D."/>
            <person name="Hartmann K.A."/>
            <person name="Liu J.E."/>
            <person name="Manci A.M."/>
            <person name="Nielsen D.A."/>
            <person name="Solomon M.B."/>
            <person name="Breakwell D.P."/>
            <person name="Burnett S.H."/>
            <person name="Grose J.H."/>
        </authorList>
    </citation>
    <scope>NUCLEOTIDE SEQUENCE [LARGE SCALE GENOMIC DNA]</scope>
    <source>
        <strain evidence="4 5">16</strain>
    </source>
</reference>
<dbReference type="Gene3D" id="3.40.630.30">
    <property type="match status" value="1"/>
</dbReference>
<dbReference type="InterPro" id="IPR000182">
    <property type="entry name" value="GNAT_dom"/>
</dbReference>
<accession>A0A0P6VR12</accession>
<dbReference type="SMART" id="SM00347">
    <property type="entry name" value="HTH_MARR"/>
    <property type="match status" value="1"/>
</dbReference>
<evidence type="ECO:0000259" key="2">
    <source>
        <dbReference type="PROSITE" id="PS50995"/>
    </source>
</evidence>
<dbReference type="SUPFAM" id="SSF46785">
    <property type="entry name" value="Winged helix' DNA-binding domain"/>
    <property type="match status" value="1"/>
</dbReference>
<dbReference type="SUPFAM" id="SSF55729">
    <property type="entry name" value="Acyl-CoA N-acyltransferases (Nat)"/>
    <property type="match status" value="1"/>
</dbReference>
<dbReference type="AlphaFoldDB" id="A0A0P6VR12"/>
<organism evidence="4 5">
    <name type="scientific">Prosthecodimorpha hirschii</name>
    <dbReference type="NCBI Taxonomy" id="665126"/>
    <lineage>
        <taxon>Bacteria</taxon>
        <taxon>Pseudomonadati</taxon>
        <taxon>Pseudomonadota</taxon>
        <taxon>Alphaproteobacteria</taxon>
        <taxon>Hyphomicrobiales</taxon>
        <taxon>Ancalomicrobiaceae</taxon>
        <taxon>Prosthecodimorpha</taxon>
    </lineage>
</organism>
<dbReference type="PROSITE" id="PS50995">
    <property type="entry name" value="HTH_MARR_2"/>
    <property type="match status" value="1"/>
</dbReference>
<dbReference type="PANTHER" id="PTHR13947">
    <property type="entry name" value="GNAT FAMILY N-ACETYLTRANSFERASE"/>
    <property type="match status" value="1"/>
</dbReference>
<evidence type="ECO:0000259" key="3">
    <source>
        <dbReference type="PROSITE" id="PS51186"/>
    </source>
</evidence>
<dbReference type="Pfam" id="PF00583">
    <property type="entry name" value="Acetyltransf_1"/>
    <property type="match status" value="1"/>
</dbReference>
<evidence type="ECO:0000256" key="1">
    <source>
        <dbReference type="ARBA" id="ARBA00022679"/>
    </source>
</evidence>
<name>A0A0P6VR12_9HYPH</name>